<dbReference type="Pfam" id="PF13865">
    <property type="entry name" value="FoP_duplication"/>
    <property type="match status" value="1"/>
</dbReference>
<dbReference type="InterPro" id="IPR025715">
    <property type="entry name" value="FoP_C"/>
</dbReference>
<dbReference type="STRING" id="913774.A0A0C3HPD5"/>
<feature type="non-terminal residue" evidence="5">
    <location>
        <position position="1"/>
    </location>
</feature>
<accession>A0A0C3HPD5</accession>
<dbReference type="HOGENOM" id="CLU_052367_4_2_1"/>
<dbReference type="OrthoDB" id="5382468at2759"/>
<proteinExistence type="predicted"/>
<dbReference type="Proteomes" id="UP000054321">
    <property type="component" value="Unassembled WGS sequence"/>
</dbReference>
<dbReference type="PANTHER" id="PTHR19965:SF82">
    <property type="entry name" value="THO COMPLEX SUBUNIT 4"/>
    <property type="match status" value="1"/>
</dbReference>
<evidence type="ECO:0000313" key="6">
    <source>
        <dbReference type="Proteomes" id="UP000054321"/>
    </source>
</evidence>
<reference evidence="6" key="2">
    <citation type="submission" date="2015-01" db="EMBL/GenBank/DDBJ databases">
        <title>Evolutionary Origins and Diversification of the Mycorrhizal Mutualists.</title>
        <authorList>
            <consortium name="DOE Joint Genome Institute"/>
            <consortium name="Mycorrhizal Genomics Consortium"/>
            <person name="Kohler A."/>
            <person name="Kuo A."/>
            <person name="Nagy L.G."/>
            <person name="Floudas D."/>
            <person name="Copeland A."/>
            <person name="Barry K.W."/>
            <person name="Cichocki N."/>
            <person name="Veneault-Fourrey C."/>
            <person name="LaButti K."/>
            <person name="Lindquist E.A."/>
            <person name="Lipzen A."/>
            <person name="Lundell T."/>
            <person name="Morin E."/>
            <person name="Murat C."/>
            <person name="Riley R."/>
            <person name="Ohm R."/>
            <person name="Sun H."/>
            <person name="Tunlid A."/>
            <person name="Henrissat B."/>
            <person name="Grigoriev I.V."/>
            <person name="Hibbett D.S."/>
            <person name="Martin F."/>
        </authorList>
    </citation>
    <scope>NUCLEOTIDE SEQUENCE [LARGE SCALE GENOMIC DNA]</scope>
    <source>
        <strain evidence="6">Zn</strain>
    </source>
</reference>
<dbReference type="PROSITE" id="PS50102">
    <property type="entry name" value="RRM"/>
    <property type="match status" value="1"/>
</dbReference>
<evidence type="ECO:0000259" key="4">
    <source>
        <dbReference type="PROSITE" id="PS50102"/>
    </source>
</evidence>
<dbReference type="InterPro" id="IPR000504">
    <property type="entry name" value="RRM_dom"/>
</dbReference>
<evidence type="ECO:0000256" key="2">
    <source>
        <dbReference type="PROSITE-ProRule" id="PRU00176"/>
    </source>
</evidence>
<dbReference type="InParanoid" id="A0A0C3HPD5"/>
<keyword evidence="1 2" id="KW-0694">RNA-binding</keyword>
<evidence type="ECO:0000256" key="1">
    <source>
        <dbReference type="ARBA" id="ARBA00022884"/>
    </source>
</evidence>
<evidence type="ECO:0000256" key="3">
    <source>
        <dbReference type="SAM" id="MobiDB-lite"/>
    </source>
</evidence>
<dbReference type="SUPFAM" id="SSF54928">
    <property type="entry name" value="RNA-binding domain, RBD"/>
    <property type="match status" value="1"/>
</dbReference>
<feature type="domain" description="RRM" evidence="4">
    <location>
        <begin position="1"/>
        <end position="72"/>
    </location>
</feature>
<dbReference type="SMART" id="SM00360">
    <property type="entry name" value="RRM"/>
    <property type="match status" value="1"/>
</dbReference>
<keyword evidence="6" id="KW-1185">Reference proteome</keyword>
<dbReference type="PANTHER" id="PTHR19965">
    <property type="entry name" value="RNA AND EXPORT FACTOR BINDING PROTEIN"/>
    <property type="match status" value="1"/>
</dbReference>
<protein>
    <recommendedName>
        <fullName evidence="4">RRM domain-containing protein</fullName>
    </recommendedName>
</protein>
<dbReference type="GO" id="GO:0003729">
    <property type="term" value="F:mRNA binding"/>
    <property type="evidence" value="ECO:0007669"/>
    <property type="project" value="TreeGrafter"/>
</dbReference>
<feature type="region of interest" description="Disordered" evidence="3">
    <location>
        <begin position="74"/>
        <end position="209"/>
    </location>
</feature>
<dbReference type="Pfam" id="PF00076">
    <property type="entry name" value="RRM_1"/>
    <property type="match status" value="1"/>
</dbReference>
<dbReference type="Gene3D" id="3.30.70.330">
    <property type="match status" value="1"/>
</dbReference>
<dbReference type="InterPro" id="IPR035979">
    <property type="entry name" value="RBD_domain_sf"/>
</dbReference>
<sequence length="209" mass="23244">KLRVENLHYDLTEEDLDDLFNRIGPVSKLALTYDRAGRSEGIAYVTYESGQDARRAIREFDGANAKGQPIRLIPIPAGPSRRNPFDNAVRPRSLADRITVAPGARSRSISPVRHSDVSGPAPSNVDRYIPGKESRSRSPLPHRRDGRRPGARRERGDRGGRGGERLAKDGRPKKTQEELDAEMEDYWGAKENGNETAATVAQDDMDMIE</sequence>
<dbReference type="GO" id="GO:0005634">
    <property type="term" value="C:nucleus"/>
    <property type="evidence" value="ECO:0007669"/>
    <property type="project" value="TreeGrafter"/>
</dbReference>
<feature type="compositionally biased region" description="Basic and acidic residues" evidence="3">
    <location>
        <begin position="147"/>
        <end position="177"/>
    </location>
</feature>
<dbReference type="CDD" id="cd12418">
    <property type="entry name" value="RRM_Aly_REF_like"/>
    <property type="match status" value="1"/>
</dbReference>
<dbReference type="EMBL" id="KN832873">
    <property type="protein sequence ID" value="KIN04127.1"/>
    <property type="molecule type" value="Genomic_DNA"/>
</dbReference>
<dbReference type="SMART" id="SM01218">
    <property type="entry name" value="FoP_duplication"/>
    <property type="match status" value="1"/>
</dbReference>
<evidence type="ECO:0000313" key="5">
    <source>
        <dbReference type="EMBL" id="KIN04127.1"/>
    </source>
</evidence>
<dbReference type="AlphaFoldDB" id="A0A0C3HPD5"/>
<name>A0A0C3HPD5_OIDMZ</name>
<reference evidence="5 6" key="1">
    <citation type="submission" date="2014-04" db="EMBL/GenBank/DDBJ databases">
        <authorList>
            <consortium name="DOE Joint Genome Institute"/>
            <person name="Kuo A."/>
            <person name="Martino E."/>
            <person name="Perotto S."/>
            <person name="Kohler A."/>
            <person name="Nagy L.G."/>
            <person name="Floudas D."/>
            <person name="Copeland A."/>
            <person name="Barry K.W."/>
            <person name="Cichocki N."/>
            <person name="Veneault-Fourrey C."/>
            <person name="LaButti K."/>
            <person name="Lindquist E.A."/>
            <person name="Lipzen A."/>
            <person name="Lundell T."/>
            <person name="Morin E."/>
            <person name="Murat C."/>
            <person name="Sun H."/>
            <person name="Tunlid A."/>
            <person name="Henrissat B."/>
            <person name="Grigoriev I.V."/>
            <person name="Hibbett D.S."/>
            <person name="Martin F."/>
            <person name="Nordberg H.P."/>
            <person name="Cantor M.N."/>
            <person name="Hua S.X."/>
        </authorList>
    </citation>
    <scope>NUCLEOTIDE SEQUENCE [LARGE SCALE GENOMIC DNA]</scope>
    <source>
        <strain evidence="5 6">Zn</strain>
    </source>
</reference>
<organism evidence="5 6">
    <name type="scientific">Oidiodendron maius (strain Zn)</name>
    <dbReference type="NCBI Taxonomy" id="913774"/>
    <lineage>
        <taxon>Eukaryota</taxon>
        <taxon>Fungi</taxon>
        <taxon>Dikarya</taxon>
        <taxon>Ascomycota</taxon>
        <taxon>Pezizomycotina</taxon>
        <taxon>Leotiomycetes</taxon>
        <taxon>Leotiomycetes incertae sedis</taxon>
        <taxon>Myxotrichaceae</taxon>
        <taxon>Oidiodendron</taxon>
    </lineage>
</organism>
<dbReference type="InterPro" id="IPR012677">
    <property type="entry name" value="Nucleotide-bd_a/b_plait_sf"/>
</dbReference>
<dbReference type="InterPro" id="IPR051229">
    <property type="entry name" value="ALYREF_mRNA_export"/>
</dbReference>
<gene>
    <name evidence="5" type="ORF">OIDMADRAFT_118141</name>
</gene>